<dbReference type="EMBL" id="MG709492">
    <property type="protein sequence ID" value="AYQ93281.1"/>
    <property type="molecule type" value="Genomic_DNA"/>
</dbReference>
<evidence type="ECO:0000256" key="1">
    <source>
        <dbReference type="SAM" id="Phobius"/>
    </source>
</evidence>
<geneLocation type="mitochondrion" evidence="2"/>
<keyword evidence="2" id="KW-0496">Mitochondrion</keyword>
<keyword evidence="1" id="KW-0472">Membrane</keyword>
<dbReference type="AlphaFoldDB" id="A0A3G3LKN7"/>
<dbReference type="GeneID" id="38462156"/>
<proteinExistence type="predicted"/>
<organism evidence="2">
    <name type="scientific">Mongoloniscus sinensis</name>
    <dbReference type="NCBI Taxonomy" id="1783568"/>
    <lineage>
        <taxon>Eukaryota</taxon>
        <taxon>Metazoa</taxon>
        <taxon>Ecdysozoa</taxon>
        <taxon>Arthropoda</taxon>
        <taxon>Crustacea</taxon>
        <taxon>Multicrustacea</taxon>
        <taxon>Malacostraca</taxon>
        <taxon>Eumalacostraca</taxon>
        <taxon>Peracarida</taxon>
        <taxon>Isopoda</taxon>
        <taxon>Oniscidea</taxon>
        <taxon>Crinocheta</taxon>
        <taxon>Trachelipodidae</taxon>
        <taxon>Mongoloniscus</taxon>
    </lineage>
</organism>
<protein>
    <submittedName>
        <fullName evidence="2">ATP synthase F0 subunit 8</fullName>
    </submittedName>
</protein>
<sequence>MPQMGSLPWVTLWIFSLMLVLMFLIMIFYTPYYTIKEVNFSAKTNKYKWVW</sequence>
<feature type="transmembrane region" description="Helical" evidence="1">
    <location>
        <begin position="12"/>
        <end position="33"/>
    </location>
</feature>
<evidence type="ECO:0000313" key="2">
    <source>
        <dbReference type="EMBL" id="AYQ93281.1"/>
    </source>
</evidence>
<keyword evidence="1" id="KW-1133">Transmembrane helix</keyword>
<name>A0A3G3LKN7_9CRUS</name>
<keyword evidence="1" id="KW-0812">Transmembrane</keyword>
<reference evidence="2" key="1">
    <citation type="submission" date="2017-12" db="EMBL/GenBank/DDBJ databases">
        <title>The complete mitochondrial genome of M. sinensis.</title>
        <authorList>
            <person name="An J."/>
        </authorList>
    </citation>
    <scope>NUCLEOTIDE SEQUENCE</scope>
</reference>
<dbReference type="RefSeq" id="YP_009540830.1">
    <property type="nucleotide sequence ID" value="NC_039966.1"/>
</dbReference>
<accession>A0A3G3LKN7</accession>
<gene>
    <name evidence="2" type="primary">atp8</name>
</gene>